<dbReference type="EMBL" id="CAJZBQ010000034">
    <property type="protein sequence ID" value="CAG9323552.1"/>
    <property type="molecule type" value="Genomic_DNA"/>
</dbReference>
<dbReference type="AlphaFoldDB" id="A0AAU9JER0"/>
<dbReference type="Pfam" id="PF00501">
    <property type="entry name" value="AMP-binding"/>
    <property type="match status" value="1"/>
</dbReference>
<evidence type="ECO:0000313" key="5">
    <source>
        <dbReference type="Proteomes" id="UP001162131"/>
    </source>
</evidence>
<dbReference type="PANTHER" id="PTHR43272">
    <property type="entry name" value="LONG-CHAIN-FATTY-ACID--COA LIGASE"/>
    <property type="match status" value="1"/>
</dbReference>
<dbReference type="Gene3D" id="3.40.50.12780">
    <property type="entry name" value="N-terminal domain of ligase-like"/>
    <property type="match status" value="1"/>
</dbReference>
<dbReference type="GO" id="GO:0005524">
    <property type="term" value="F:ATP binding"/>
    <property type="evidence" value="ECO:0007669"/>
    <property type="project" value="UniProtKB-KW"/>
</dbReference>
<comment type="caution">
    <text evidence="4">The sequence shown here is derived from an EMBL/GenBank/DDBJ whole genome shotgun (WGS) entry which is preliminary data.</text>
</comment>
<keyword evidence="5" id="KW-1185">Reference proteome</keyword>
<evidence type="ECO:0000313" key="4">
    <source>
        <dbReference type="EMBL" id="CAG9323552.1"/>
    </source>
</evidence>
<dbReference type="GO" id="GO:0005783">
    <property type="term" value="C:endoplasmic reticulum"/>
    <property type="evidence" value="ECO:0007669"/>
    <property type="project" value="TreeGrafter"/>
</dbReference>
<evidence type="ECO:0000256" key="1">
    <source>
        <dbReference type="ARBA" id="ARBA00022741"/>
    </source>
</evidence>
<dbReference type="InterPro" id="IPR000873">
    <property type="entry name" value="AMP-dep_synth/lig_dom"/>
</dbReference>
<dbReference type="Proteomes" id="UP001162131">
    <property type="component" value="Unassembled WGS sequence"/>
</dbReference>
<protein>
    <recommendedName>
        <fullName evidence="3">AMP-dependent synthetase/ligase domain-containing protein</fullName>
    </recommendedName>
</protein>
<gene>
    <name evidence="4" type="ORF">BSTOLATCC_MIC34201</name>
</gene>
<organism evidence="4 5">
    <name type="scientific">Blepharisma stoltei</name>
    <dbReference type="NCBI Taxonomy" id="1481888"/>
    <lineage>
        <taxon>Eukaryota</taxon>
        <taxon>Sar</taxon>
        <taxon>Alveolata</taxon>
        <taxon>Ciliophora</taxon>
        <taxon>Postciliodesmatophora</taxon>
        <taxon>Heterotrichea</taxon>
        <taxon>Heterotrichida</taxon>
        <taxon>Blepharismidae</taxon>
        <taxon>Blepharisma</taxon>
    </lineage>
</organism>
<proteinExistence type="predicted"/>
<reference evidence="4" key="1">
    <citation type="submission" date="2021-09" db="EMBL/GenBank/DDBJ databases">
        <authorList>
            <consortium name="AG Swart"/>
            <person name="Singh M."/>
            <person name="Singh A."/>
            <person name="Seah K."/>
            <person name="Emmerich C."/>
        </authorList>
    </citation>
    <scope>NUCLEOTIDE SEQUENCE</scope>
    <source>
        <strain evidence="4">ATCC30299</strain>
    </source>
</reference>
<dbReference type="GO" id="GO:0016020">
    <property type="term" value="C:membrane"/>
    <property type="evidence" value="ECO:0007669"/>
    <property type="project" value="TreeGrafter"/>
</dbReference>
<feature type="domain" description="AMP-dependent synthetase/ligase" evidence="3">
    <location>
        <begin position="24"/>
        <end position="129"/>
    </location>
</feature>
<dbReference type="GO" id="GO:0004467">
    <property type="term" value="F:long-chain fatty acid-CoA ligase activity"/>
    <property type="evidence" value="ECO:0007669"/>
    <property type="project" value="TreeGrafter"/>
</dbReference>
<sequence>MYEQGTFSPSPVTDCVVFSKIRKILGGRVRLVITGSASIHPDVIKFLRIVLGVPIIEGYGLAETFAASFITQPGDYEAGHIGGPTPSVEAKLVDLPDIGYFSFDVNEKGEYAPRGELCLRGPTLFRGYYKDEERTHQAMDSEGWIHTGDIFVRLHHNGAFKLIDRKHGVFKLSNGEFVATGKLELAYGKSKFIDQIFVYGDPSKSHLVAVVVPDDGYVRGAWAPRLGIEREKSLQELCQIEKLRDDILTDMELISREDNLPPYEAIRKIYLESQRWTENDILTSTHKLNRKAARDKYTNILGRLYE</sequence>
<dbReference type="SUPFAM" id="SSF56801">
    <property type="entry name" value="Acetyl-CoA synthetase-like"/>
    <property type="match status" value="1"/>
</dbReference>
<name>A0AAU9JER0_9CILI</name>
<dbReference type="InterPro" id="IPR042099">
    <property type="entry name" value="ANL_N_sf"/>
</dbReference>
<keyword evidence="1" id="KW-0547">Nucleotide-binding</keyword>
<keyword evidence="2" id="KW-0067">ATP-binding</keyword>
<dbReference type="PANTHER" id="PTHR43272:SF33">
    <property type="entry name" value="AMP-BINDING DOMAIN-CONTAINING PROTEIN-RELATED"/>
    <property type="match status" value="1"/>
</dbReference>
<evidence type="ECO:0000256" key="2">
    <source>
        <dbReference type="ARBA" id="ARBA00022840"/>
    </source>
</evidence>
<accession>A0AAU9JER0</accession>
<evidence type="ECO:0000259" key="3">
    <source>
        <dbReference type="Pfam" id="PF00501"/>
    </source>
</evidence>